<gene>
    <name evidence="1" type="ORF">RMSM_00463</name>
</gene>
<dbReference type="AlphaFoldDB" id="M5S4N7"/>
<reference evidence="1 2" key="1">
    <citation type="journal article" date="2013" name="Mar. Genomics">
        <title>Expression of sulfatases in Rhodopirellula baltica and the diversity of sulfatases in the genus Rhodopirellula.</title>
        <authorList>
            <person name="Wegner C.E."/>
            <person name="Richter-Heitmann T."/>
            <person name="Klindworth A."/>
            <person name="Klockow C."/>
            <person name="Richter M."/>
            <person name="Achstetter T."/>
            <person name="Glockner F.O."/>
            <person name="Harder J."/>
        </authorList>
    </citation>
    <scope>NUCLEOTIDE SEQUENCE [LARGE SCALE GENOMIC DNA]</scope>
    <source>
        <strain evidence="1 2">SM1</strain>
    </source>
</reference>
<dbReference type="EMBL" id="ANOG01000069">
    <property type="protein sequence ID" value="EMI22607.1"/>
    <property type="molecule type" value="Genomic_DNA"/>
</dbReference>
<keyword evidence="2" id="KW-1185">Reference proteome</keyword>
<proteinExistence type="predicted"/>
<evidence type="ECO:0000313" key="1">
    <source>
        <dbReference type="EMBL" id="EMI22607.1"/>
    </source>
</evidence>
<dbReference type="PATRIC" id="fig|1265738.3.peg.469"/>
<organism evidence="1 2">
    <name type="scientific">Rhodopirellula maiorica SM1</name>
    <dbReference type="NCBI Taxonomy" id="1265738"/>
    <lineage>
        <taxon>Bacteria</taxon>
        <taxon>Pseudomonadati</taxon>
        <taxon>Planctomycetota</taxon>
        <taxon>Planctomycetia</taxon>
        <taxon>Pirellulales</taxon>
        <taxon>Pirellulaceae</taxon>
        <taxon>Novipirellula</taxon>
    </lineage>
</organism>
<dbReference type="Proteomes" id="UP000011991">
    <property type="component" value="Unassembled WGS sequence"/>
</dbReference>
<name>M5S4N7_9BACT</name>
<protein>
    <submittedName>
        <fullName evidence="1">Uncharacterized protein</fullName>
    </submittedName>
</protein>
<comment type="caution">
    <text evidence="1">The sequence shown here is derived from an EMBL/GenBank/DDBJ whole genome shotgun (WGS) entry which is preliminary data.</text>
</comment>
<accession>M5S4N7</accession>
<sequence>MANQISHSGSSGTLMWLDRQQQCIGVLATQHRFSDGKKMPESQKRIHADAPTWQATTKKEVLDPMLDRLQKSNQRLVGAQSKR</sequence>
<evidence type="ECO:0000313" key="2">
    <source>
        <dbReference type="Proteomes" id="UP000011991"/>
    </source>
</evidence>